<evidence type="ECO:0000313" key="5">
    <source>
        <dbReference type="EMBL" id="KAF7328521.1"/>
    </source>
</evidence>
<feature type="signal peptide" evidence="3">
    <location>
        <begin position="1"/>
        <end position="21"/>
    </location>
</feature>
<evidence type="ECO:0000313" key="6">
    <source>
        <dbReference type="Proteomes" id="UP000620124"/>
    </source>
</evidence>
<evidence type="ECO:0000256" key="2">
    <source>
        <dbReference type="SAM" id="MobiDB-lite"/>
    </source>
</evidence>
<evidence type="ECO:0000256" key="1">
    <source>
        <dbReference type="ARBA" id="ARBA00022729"/>
    </source>
</evidence>
<comment type="caution">
    <text evidence="5">The sequence shown here is derived from an EMBL/GenBank/DDBJ whole genome shotgun (WGS) entry which is preliminary data.</text>
</comment>
<reference evidence="5" key="1">
    <citation type="submission" date="2020-05" db="EMBL/GenBank/DDBJ databases">
        <title>Mycena genomes resolve the evolution of fungal bioluminescence.</title>
        <authorList>
            <person name="Tsai I.J."/>
        </authorList>
    </citation>
    <scope>NUCLEOTIDE SEQUENCE</scope>
    <source>
        <strain evidence="5">CCC161011</strain>
    </source>
</reference>
<keyword evidence="6" id="KW-1185">Reference proteome</keyword>
<sequence>MSPCLHLYAIAALAFAATAVAVSDLQVPSSMTAGSNVTITWSSDSSDTNPLTLALFSSGDNPTFAGGLAIATIANVQSNQYSVVIPQVIPTGSYVVSFLSITDASDVITSSSPFTISAPVVQPSSLLPTTGTAKSGTIATSSSATATAPGTSSSIAASLSSLTNSLNSAASSALSSAQSAASSALSSLSSAASGSGSGSGSASASGPSSSGSGTTGTAIALTPGAGMGLALMMVLGGLAVGAGAV</sequence>
<dbReference type="EMBL" id="JACAZI010000035">
    <property type="protein sequence ID" value="KAF7328521.1"/>
    <property type="molecule type" value="Genomic_DNA"/>
</dbReference>
<feature type="domain" description="Yeast cell wall synthesis Kre9/Knh1-like N-terminal" evidence="4">
    <location>
        <begin position="30"/>
        <end position="116"/>
    </location>
</feature>
<dbReference type="AlphaFoldDB" id="A0A8H6U3K7"/>
<organism evidence="5 6">
    <name type="scientific">Mycena venus</name>
    <dbReference type="NCBI Taxonomy" id="2733690"/>
    <lineage>
        <taxon>Eukaryota</taxon>
        <taxon>Fungi</taxon>
        <taxon>Dikarya</taxon>
        <taxon>Basidiomycota</taxon>
        <taxon>Agaricomycotina</taxon>
        <taxon>Agaricomycetes</taxon>
        <taxon>Agaricomycetidae</taxon>
        <taxon>Agaricales</taxon>
        <taxon>Marasmiineae</taxon>
        <taxon>Mycenaceae</taxon>
        <taxon>Mycena</taxon>
    </lineage>
</organism>
<keyword evidence="1 3" id="KW-0732">Signal</keyword>
<dbReference type="OrthoDB" id="5420143at2759"/>
<dbReference type="InterPro" id="IPR018466">
    <property type="entry name" value="Kre9/Knh1-like_N"/>
</dbReference>
<protein>
    <recommendedName>
        <fullName evidence="4">Yeast cell wall synthesis Kre9/Knh1-like N-terminal domain-containing protein</fullName>
    </recommendedName>
</protein>
<proteinExistence type="predicted"/>
<evidence type="ECO:0000256" key="3">
    <source>
        <dbReference type="SAM" id="SignalP"/>
    </source>
</evidence>
<name>A0A8H6U3K7_9AGAR</name>
<dbReference type="Pfam" id="PF10342">
    <property type="entry name" value="Kre9_KNH"/>
    <property type="match status" value="1"/>
</dbReference>
<feature type="chain" id="PRO_5034036401" description="Yeast cell wall synthesis Kre9/Knh1-like N-terminal domain-containing protein" evidence="3">
    <location>
        <begin position="22"/>
        <end position="245"/>
    </location>
</feature>
<feature type="region of interest" description="Disordered" evidence="2">
    <location>
        <begin position="196"/>
        <end position="215"/>
    </location>
</feature>
<gene>
    <name evidence="5" type="ORF">MVEN_02539500</name>
</gene>
<dbReference type="Proteomes" id="UP000620124">
    <property type="component" value="Unassembled WGS sequence"/>
</dbReference>
<evidence type="ECO:0000259" key="4">
    <source>
        <dbReference type="Pfam" id="PF10342"/>
    </source>
</evidence>
<accession>A0A8H6U3K7</accession>